<evidence type="ECO:0000313" key="2">
    <source>
        <dbReference type="Proteomes" id="UP000712157"/>
    </source>
</evidence>
<dbReference type="AlphaFoldDB" id="A0A949JTX6"/>
<protein>
    <submittedName>
        <fullName evidence="1">Uncharacterized protein</fullName>
    </submittedName>
</protein>
<dbReference type="Proteomes" id="UP000712157">
    <property type="component" value="Unassembled WGS sequence"/>
</dbReference>
<proteinExistence type="predicted"/>
<evidence type="ECO:0000313" key="1">
    <source>
        <dbReference type="EMBL" id="MBU9735053.1"/>
    </source>
</evidence>
<comment type="caution">
    <text evidence="1">The sequence shown here is derived from an EMBL/GenBank/DDBJ whole genome shotgun (WGS) entry which is preliminary data.</text>
</comment>
<name>A0A949JTX6_9FIRM</name>
<dbReference type="RefSeq" id="WP_158343416.1">
    <property type="nucleotide sequence ID" value="NZ_JAHQCW010000001.1"/>
</dbReference>
<dbReference type="EMBL" id="JAHQCW010000001">
    <property type="protein sequence ID" value="MBU9735053.1"/>
    <property type="molecule type" value="Genomic_DNA"/>
</dbReference>
<reference evidence="1" key="1">
    <citation type="submission" date="2021-06" db="EMBL/GenBank/DDBJ databases">
        <title>Description of novel taxa of the family Lachnospiraceae.</title>
        <authorList>
            <person name="Chaplin A.V."/>
            <person name="Sokolova S.R."/>
            <person name="Pikina A.P."/>
            <person name="Korzhanova M."/>
            <person name="Belova V."/>
            <person name="Korostin D."/>
            <person name="Efimov B.A."/>
        </authorList>
    </citation>
    <scope>NUCLEOTIDE SEQUENCE</scope>
    <source>
        <strain evidence="1">ASD5720</strain>
    </source>
</reference>
<accession>A0A949JTX6</accession>
<gene>
    <name evidence="1" type="ORF">KTH89_00795</name>
</gene>
<sequence length="204" mass="24160">MIDEKQEALDYLDGKHIMADNMYRTCVMLARYYKDEGFGHAKIRSSIFDWANRYHLYIRHDLNAIITYVMSSPMPLVANTVKINQRDREFISRITDNPKTQLIALAMLCYAKVYADKQKEFHISCVSLGAWIGIHRSQIKRRYIRELIDFGYLEELEKPRNNYTWANPQSTRYRILAPVHNSGDYKLVRNDIYKLYREVFSGCL</sequence>
<keyword evidence="2" id="KW-1185">Reference proteome</keyword>
<organism evidence="1 2">
    <name type="scientific">Diplocloster agilis</name>
    <dbReference type="NCBI Taxonomy" id="2850323"/>
    <lineage>
        <taxon>Bacteria</taxon>
        <taxon>Bacillati</taxon>
        <taxon>Bacillota</taxon>
        <taxon>Clostridia</taxon>
        <taxon>Lachnospirales</taxon>
        <taxon>Lachnospiraceae</taxon>
        <taxon>Diplocloster</taxon>
    </lineage>
</organism>